<dbReference type="EMBL" id="JAAABI010000019">
    <property type="protein sequence ID" value="NAY93508.1"/>
    <property type="molecule type" value="Genomic_DNA"/>
</dbReference>
<dbReference type="Gene3D" id="3.40.50.300">
    <property type="entry name" value="P-loop containing nucleotide triphosphate hydrolases"/>
    <property type="match status" value="1"/>
</dbReference>
<gene>
    <name evidence="1" type="ORF">GTQ34_16495</name>
</gene>
<evidence type="ECO:0000313" key="1">
    <source>
        <dbReference type="EMBL" id="NAY93508.1"/>
    </source>
</evidence>
<organism evidence="1 2">
    <name type="scientific">Flagellimonas ochracea</name>
    <dbReference type="NCBI Taxonomy" id="2696472"/>
    <lineage>
        <taxon>Bacteria</taxon>
        <taxon>Pseudomonadati</taxon>
        <taxon>Bacteroidota</taxon>
        <taxon>Flavobacteriia</taxon>
        <taxon>Flavobacteriales</taxon>
        <taxon>Flavobacteriaceae</taxon>
        <taxon>Flagellimonas</taxon>
    </lineage>
</organism>
<accession>A0A964TEK6</accession>
<protein>
    <submittedName>
        <fullName evidence="1">Uncharacterized protein</fullName>
    </submittedName>
</protein>
<dbReference type="InterPro" id="IPR027417">
    <property type="entry name" value="P-loop_NTPase"/>
</dbReference>
<dbReference type="RefSeq" id="WP_166524918.1">
    <property type="nucleotide sequence ID" value="NZ_JAAABI010000019.1"/>
</dbReference>
<reference evidence="1" key="1">
    <citation type="submission" date="2020-01" db="EMBL/GenBank/DDBJ databases">
        <title>Muricauda ochracea sp. nov., isolated from a tidal flat of Garorim bay in Korea.</title>
        <authorList>
            <person name="Kim D."/>
            <person name="Yoo Y."/>
            <person name="Kim J.-J."/>
        </authorList>
    </citation>
    <scope>NUCLEOTIDE SEQUENCE</scope>
    <source>
        <strain evidence="1">JGD-17</strain>
    </source>
</reference>
<comment type="caution">
    <text evidence="1">The sequence shown here is derived from an EMBL/GenBank/DDBJ whole genome shotgun (WGS) entry which is preliminary data.</text>
</comment>
<keyword evidence="2" id="KW-1185">Reference proteome</keyword>
<dbReference type="AlphaFoldDB" id="A0A964TEK6"/>
<evidence type="ECO:0000313" key="2">
    <source>
        <dbReference type="Proteomes" id="UP000667650"/>
    </source>
</evidence>
<dbReference type="Pfam" id="PF13238">
    <property type="entry name" value="AAA_18"/>
    <property type="match status" value="1"/>
</dbReference>
<dbReference type="SUPFAM" id="SSF52540">
    <property type="entry name" value="P-loop containing nucleoside triphosphate hydrolases"/>
    <property type="match status" value="1"/>
</dbReference>
<name>A0A964TEK6_9FLAO</name>
<proteinExistence type="predicted"/>
<dbReference type="Proteomes" id="UP000667650">
    <property type="component" value="Unassembled WGS sequence"/>
</dbReference>
<sequence length="211" mass="24645">MPLKSKVSIPLEFVLIISGMPGAGKSTLALNLVKKYSEFRSLNQMNLLRFATRYFNQDISGDDNTVHIGLRFRTYEQGKEHMSKLVPPIAAFIKRQLEKKIPTIIEGVDFYPPYLALYNKEEAYFDNVLFINLYCSNEKIHYSRLVEREKQRQQNPSRVDLFFKNIRGKNELLHQDILEQENPRMKSLDVADLNEKEVLEAVEHIISEMYS</sequence>